<evidence type="ECO:0000256" key="1">
    <source>
        <dbReference type="ARBA" id="ARBA00007874"/>
    </source>
</evidence>
<comment type="caution">
    <text evidence="10">The sequence shown here is derived from an EMBL/GenBank/DDBJ whole genome shotgun (WGS) entry which is preliminary data.</text>
</comment>
<evidence type="ECO:0000313" key="10">
    <source>
        <dbReference type="EMBL" id="MFB2834538.1"/>
    </source>
</evidence>
<dbReference type="InterPro" id="IPR006058">
    <property type="entry name" value="2Fe2S_fd_BS"/>
</dbReference>
<dbReference type="InterPro" id="IPR036010">
    <property type="entry name" value="2Fe-2S_ferredoxin-like_sf"/>
</dbReference>
<dbReference type="InterPro" id="IPR012675">
    <property type="entry name" value="Beta-grasp_dom_sf"/>
</dbReference>
<evidence type="ECO:0000313" key="11">
    <source>
        <dbReference type="Proteomes" id="UP001576780"/>
    </source>
</evidence>
<evidence type="ECO:0000259" key="9">
    <source>
        <dbReference type="PROSITE" id="PS51085"/>
    </source>
</evidence>
<gene>
    <name evidence="10" type="ORF">ACE1CA_08395</name>
</gene>
<dbReference type="PROSITE" id="PS51085">
    <property type="entry name" value="2FE2S_FER_2"/>
    <property type="match status" value="1"/>
</dbReference>
<dbReference type="RefSeq" id="WP_413277029.1">
    <property type="nucleotide sequence ID" value="NZ_JBHFNT010000071.1"/>
</dbReference>
<evidence type="ECO:0000256" key="8">
    <source>
        <dbReference type="ARBA" id="ARBA00034078"/>
    </source>
</evidence>
<evidence type="ECO:0000256" key="2">
    <source>
        <dbReference type="ARBA" id="ARBA00022448"/>
    </source>
</evidence>
<keyword evidence="7" id="KW-0411">Iron-sulfur</keyword>
<dbReference type="Gene3D" id="3.10.20.30">
    <property type="match status" value="1"/>
</dbReference>
<accession>A0ABV4WHJ1</accession>
<dbReference type="SUPFAM" id="SSF54292">
    <property type="entry name" value="2Fe-2S ferredoxin-like"/>
    <property type="match status" value="1"/>
</dbReference>
<keyword evidence="3" id="KW-0001">2Fe-2S</keyword>
<sequence length="85" mass="9087">MISFAKSGKEVNASSEQSILEVAEAEGIEIPSNCRSGNCGTCKQKLRLGEVEYQSEPNALSDSEKEQGFILTCISHPVGRVAIDA</sequence>
<comment type="similarity">
    <text evidence="1">Belongs to the 2Fe2S plant-type ferredoxin family.</text>
</comment>
<keyword evidence="2" id="KW-0813">Transport</keyword>
<organism evidence="10 11">
    <name type="scientific">Floridaenema evergladense BLCC-F167</name>
    <dbReference type="NCBI Taxonomy" id="3153639"/>
    <lineage>
        <taxon>Bacteria</taxon>
        <taxon>Bacillati</taxon>
        <taxon>Cyanobacteriota</taxon>
        <taxon>Cyanophyceae</taxon>
        <taxon>Oscillatoriophycideae</taxon>
        <taxon>Aerosakkonematales</taxon>
        <taxon>Aerosakkonemataceae</taxon>
        <taxon>Floridanema</taxon>
        <taxon>Floridanema evergladense</taxon>
    </lineage>
</organism>
<dbReference type="CDD" id="cd00207">
    <property type="entry name" value="fer2"/>
    <property type="match status" value="1"/>
</dbReference>
<keyword evidence="6" id="KW-0408">Iron</keyword>
<comment type="cofactor">
    <cofactor evidence="8">
        <name>[2Fe-2S] cluster</name>
        <dbReference type="ChEBI" id="CHEBI:190135"/>
    </cofactor>
</comment>
<evidence type="ECO:0000256" key="3">
    <source>
        <dbReference type="ARBA" id="ARBA00022714"/>
    </source>
</evidence>
<evidence type="ECO:0000256" key="6">
    <source>
        <dbReference type="ARBA" id="ARBA00023004"/>
    </source>
</evidence>
<proteinExistence type="inferred from homology"/>
<evidence type="ECO:0000256" key="5">
    <source>
        <dbReference type="ARBA" id="ARBA00022982"/>
    </source>
</evidence>
<feature type="domain" description="2Fe-2S ferredoxin-type" evidence="9">
    <location>
        <begin position="1"/>
        <end position="85"/>
    </location>
</feature>
<keyword evidence="11" id="KW-1185">Reference proteome</keyword>
<dbReference type="EMBL" id="JBHFNT010000071">
    <property type="protein sequence ID" value="MFB2834538.1"/>
    <property type="molecule type" value="Genomic_DNA"/>
</dbReference>
<dbReference type="PROSITE" id="PS00197">
    <property type="entry name" value="2FE2S_FER_1"/>
    <property type="match status" value="1"/>
</dbReference>
<name>A0ABV4WHJ1_9CYAN</name>
<keyword evidence="5" id="KW-0249">Electron transport</keyword>
<protein>
    <submittedName>
        <fullName evidence="10">2Fe-2S iron-sulfur cluster-binding protein</fullName>
    </submittedName>
</protein>
<dbReference type="InterPro" id="IPR001041">
    <property type="entry name" value="2Fe-2S_ferredoxin-type"/>
</dbReference>
<evidence type="ECO:0000256" key="7">
    <source>
        <dbReference type="ARBA" id="ARBA00023014"/>
    </source>
</evidence>
<dbReference type="Pfam" id="PF00111">
    <property type="entry name" value="Fer2"/>
    <property type="match status" value="1"/>
</dbReference>
<evidence type="ECO:0000256" key="4">
    <source>
        <dbReference type="ARBA" id="ARBA00022723"/>
    </source>
</evidence>
<dbReference type="Proteomes" id="UP001576780">
    <property type="component" value="Unassembled WGS sequence"/>
</dbReference>
<dbReference type="PANTHER" id="PTHR43112:SF3">
    <property type="entry name" value="FERREDOXIN-2, CHLOROPLASTIC"/>
    <property type="match status" value="1"/>
</dbReference>
<keyword evidence="4" id="KW-0479">Metal-binding</keyword>
<dbReference type="PANTHER" id="PTHR43112">
    <property type="entry name" value="FERREDOXIN"/>
    <property type="match status" value="1"/>
</dbReference>
<reference evidence="10 11" key="1">
    <citation type="submission" date="2024-09" db="EMBL/GenBank/DDBJ databases">
        <title>Floridaenema gen nov. (Aerosakkonemataceae, Aerosakkonematales ord. nov., Cyanobacteria) from benthic tropical and subtropical fresh waters, with the description of four new species.</title>
        <authorList>
            <person name="Moretto J.A."/>
            <person name="Berthold D.E."/>
            <person name="Lefler F.W."/>
            <person name="Huang I.-S."/>
            <person name="Laughinghouse H. IV."/>
        </authorList>
    </citation>
    <scope>NUCLEOTIDE SEQUENCE [LARGE SCALE GENOMIC DNA]</scope>
    <source>
        <strain evidence="10 11">BLCC-F167</strain>
    </source>
</reference>